<dbReference type="GO" id="GO:0030955">
    <property type="term" value="F:potassium ion binding"/>
    <property type="evidence" value="ECO:0007669"/>
    <property type="project" value="UniProtKB-UniRule"/>
</dbReference>
<dbReference type="GO" id="GO:0000287">
    <property type="term" value="F:magnesium ion binding"/>
    <property type="evidence" value="ECO:0007669"/>
    <property type="project" value="UniProtKB-UniRule"/>
</dbReference>
<evidence type="ECO:0000256" key="2">
    <source>
        <dbReference type="ARBA" id="ARBA00001958"/>
    </source>
</evidence>
<dbReference type="InterPro" id="IPR001697">
    <property type="entry name" value="Pyr_Knase"/>
</dbReference>
<keyword evidence="11 15" id="KW-0460">Magnesium</keyword>
<keyword evidence="13 18" id="KW-0670">Pyruvate</keyword>
<evidence type="ECO:0000256" key="12">
    <source>
        <dbReference type="ARBA" id="ARBA00023152"/>
    </source>
</evidence>
<keyword evidence="12 15" id="KW-0324">Glycolysis</keyword>
<evidence type="ECO:0000256" key="1">
    <source>
        <dbReference type="ARBA" id="ARBA00001946"/>
    </source>
</evidence>
<dbReference type="InterPro" id="IPR015793">
    <property type="entry name" value="Pyrv_Knase_brl"/>
</dbReference>
<dbReference type="Gene3D" id="3.40.1380.20">
    <property type="entry name" value="Pyruvate kinase, C-terminal domain"/>
    <property type="match status" value="1"/>
</dbReference>
<dbReference type="NCBIfam" id="NF004491">
    <property type="entry name" value="PRK05826.1"/>
    <property type="match status" value="1"/>
</dbReference>
<comment type="caution">
    <text evidence="18">The sequence shown here is derived from an EMBL/GenBank/DDBJ whole genome shotgun (WGS) entry which is preliminary data.</text>
</comment>
<reference evidence="18 19" key="1">
    <citation type="submission" date="2017-11" db="EMBL/GenBank/DDBJ databases">
        <title>Evolution of Phototrophy in the Chloroflexi Phylum Driven by Horizontal Gene Transfer.</title>
        <authorList>
            <person name="Ward L.M."/>
            <person name="Hemp J."/>
            <person name="Shih P.M."/>
            <person name="Mcglynn S.E."/>
            <person name="Fischer W."/>
        </authorList>
    </citation>
    <scope>NUCLEOTIDE SEQUENCE [LARGE SCALE GENOMIC DNA]</scope>
    <source>
        <strain evidence="18">JP3_13</strain>
    </source>
</reference>
<evidence type="ECO:0000259" key="16">
    <source>
        <dbReference type="Pfam" id="PF00224"/>
    </source>
</evidence>
<keyword evidence="10" id="KW-0067">ATP-binding</keyword>
<dbReference type="SUPFAM" id="SSF52935">
    <property type="entry name" value="PK C-terminal domain-like"/>
    <property type="match status" value="1"/>
</dbReference>
<keyword evidence="7" id="KW-0479">Metal-binding</keyword>
<dbReference type="InterPro" id="IPR040442">
    <property type="entry name" value="Pyrv_kinase-like_dom_sf"/>
</dbReference>
<dbReference type="PANTHER" id="PTHR11817">
    <property type="entry name" value="PYRUVATE KINASE"/>
    <property type="match status" value="1"/>
</dbReference>
<feature type="domain" description="Pyruvate kinase C-terminal" evidence="17">
    <location>
        <begin position="388"/>
        <end position="500"/>
    </location>
</feature>
<evidence type="ECO:0000256" key="14">
    <source>
        <dbReference type="NCBIfam" id="TIGR01064"/>
    </source>
</evidence>
<protein>
    <recommendedName>
        <fullName evidence="5 14">Pyruvate kinase</fullName>
        <ecNumber evidence="5 14">2.7.1.40</ecNumber>
    </recommendedName>
</protein>
<dbReference type="InterPro" id="IPR015806">
    <property type="entry name" value="Pyrv_Knase_insert_dom_sf"/>
</dbReference>
<dbReference type="Pfam" id="PF00224">
    <property type="entry name" value="PK"/>
    <property type="match status" value="1"/>
</dbReference>
<dbReference type="InterPro" id="IPR011037">
    <property type="entry name" value="Pyrv_Knase-like_insert_dom_sf"/>
</dbReference>
<evidence type="ECO:0000256" key="10">
    <source>
        <dbReference type="ARBA" id="ARBA00022840"/>
    </source>
</evidence>
<evidence type="ECO:0000256" key="3">
    <source>
        <dbReference type="ARBA" id="ARBA00004997"/>
    </source>
</evidence>
<dbReference type="InterPro" id="IPR036918">
    <property type="entry name" value="Pyrv_Knase_C_sf"/>
</dbReference>
<dbReference type="GO" id="GO:0016301">
    <property type="term" value="F:kinase activity"/>
    <property type="evidence" value="ECO:0007669"/>
    <property type="project" value="UniProtKB-KW"/>
</dbReference>
<evidence type="ECO:0000256" key="15">
    <source>
        <dbReference type="RuleBase" id="RU000504"/>
    </source>
</evidence>
<feature type="domain" description="Pyruvate kinase barrel" evidence="16">
    <location>
        <begin position="11"/>
        <end position="341"/>
    </location>
</feature>
<evidence type="ECO:0000259" key="17">
    <source>
        <dbReference type="Pfam" id="PF02887"/>
    </source>
</evidence>
<evidence type="ECO:0000256" key="5">
    <source>
        <dbReference type="ARBA" id="ARBA00012142"/>
    </source>
</evidence>
<evidence type="ECO:0000256" key="8">
    <source>
        <dbReference type="ARBA" id="ARBA00022741"/>
    </source>
</evidence>
<name>A0A2M8PC90_9CHLR</name>
<organism evidence="18 19">
    <name type="scientific">Candidatus Thermofonsia Clade 1 bacterium</name>
    <dbReference type="NCBI Taxonomy" id="2364210"/>
    <lineage>
        <taxon>Bacteria</taxon>
        <taxon>Bacillati</taxon>
        <taxon>Chloroflexota</taxon>
        <taxon>Candidatus Thermofontia</taxon>
        <taxon>Candidatus Thermofonsia Clade 1</taxon>
    </lineage>
</organism>
<evidence type="ECO:0000256" key="9">
    <source>
        <dbReference type="ARBA" id="ARBA00022777"/>
    </source>
</evidence>
<dbReference type="GO" id="GO:0005524">
    <property type="term" value="F:ATP binding"/>
    <property type="evidence" value="ECO:0007669"/>
    <property type="project" value="UniProtKB-KW"/>
</dbReference>
<dbReference type="Gene3D" id="3.20.20.60">
    <property type="entry name" value="Phosphoenolpyruvate-binding domains"/>
    <property type="match status" value="1"/>
</dbReference>
<dbReference type="EMBL" id="PGTM01000198">
    <property type="protein sequence ID" value="PJF35159.1"/>
    <property type="molecule type" value="Genomic_DNA"/>
</dbReference>
<evidence type="ECO:0000256" key="11">
    <source>
        <dbReference type="ARBA" id="ARBA00022842"/>
    </source>
</evidence>
<dbReference type="InterPro" id="IPR015813">
    <property type="entry name" value="Pyrv/PenolPyrv_kinase-like_dom"/>
</dbReference>
<comment type="pathway">
    <text evidence="3 15">Carbohydrate degradation; glycolysis; pyruvate from D-glyceraldehyde 3-phosphate: step 5/5.</text>
</comment>
<dbReference type="InterPro" id="IPR015795">
    <property type="entry name" value="Pyrv_Knase_C"/>
</dbReference>
<keyword evidence="6 15" id="KW-0808">Transferase</keyword>
<evidence type="ECO:0000313" key="18">
    <source>
        <dbReference type="EMBL" id="PJF35159.1"/>
    </source>
</evidence>
<evidence type="ECO:0000313" key="19">
    <source>
        <dbReference type="Proteomes" id="UP000229681"/>
    </source>
</evidence>
<dbReference type="AlphaFoldDB" id="A0A2M8PC90"/>
<dbReference type="Gene3D" id="2.40.33.10">
    <property type="entry name" value="PK beta-barrel domain-like"/>
    <property type="match status" value="1"/>
</dbReference>
<evidence type="ECO:0000256" key="13">
    <source>
        <dbReference type="ARBA" id="ARBA00023317"/>
    </source>
</evidence>
<comment type="similarity">
    <text evidence="4 15">Belongs to the pyruvate kinase family.</text>
</comment>
<dbReference type="PROSITE" id="PS00110">
    <property type="entry name" value="PYRUVATE_KINASE"/>
    <property type="match status" value="1"/>
</dbReference>
<dbReference type="NCBIfam" id="TIGR01064">
    <property type="entry name" value="pyruv_kin"/>
    <property type="match status" value="1"/>
</dbReference>
<comment type="catalytic activity">
    <reaction evidence="15">
        <text>pyruvate + ATP = phosphoenolpyruvate + ADP + H(+)</text>
        <dbReference type="Rhea" id="RHEA:18157"/>
        <dbReference type="ChEBI" id="CHEBI:15361"/>
        <dbReference type="ChEBI" id="CHEBI:15378"/>
        <dbReference type="ChEBI" id="CHEBI:30616"/>
        <dbReference type="ChEBI" id="CHEBI:58702"/>
        <dbReference type="ChEBI" id="CHEBI:456216"/>
        <dbReference type="EC" id="2.7.1.40"/>
    </reaction>
</comment>
<dbReference type="FunFam" id="3.20.20.60:FF:000025">
    <property type="entry name" value="Pyruvate kinase"/>
    <property type="match status" value="1"/>
</dbReference>
<dbReference type="UniPathway" id="UPA00109">
    <property type="reaction ID" value="UER00188"/>
</dbReference>
<sequence>MGKLVRKTDKKRTKIVATIGPSSSQESVLREMIRAGMDVARINFSHGDHEMHARNIALIRRIAAEENAVVAIMGDLQGPKIRLGKVIGEPVPLRVGDRLTLTTRLNPAETAELSEAAKQHVYPLPHAEFVRDVRAGQRLLVDDGTIEFKVLTATSTDLHCEVIVEGALQSRKGVSAPESRLTLSALTEKDREDVKFALEHKLDYIAMSFVRSSKDIDELRWLCRYLNADDVAIIAKIEKSEALQAFDEILRVSDGIMVARGDLGVETPAEEVPIRQKEIIRRCNEVGKPVITATQMLQSMIDNPRPTRAEASDVANAIFDGSDAVMLSGETASGKFPVLAVETMANIAVIAEQNFDRVARTDRVERALLALGEARQVANMTGEGFAVATSRTASVLADLLNARAIVTTTWTGSTARQVARTRPKTPILCVTPNETTLQRMALVWGVIPIYVPEFSTIDEMVQTVVRACYDQELVEFGDVLVLIAGMPFGAGSQANFIKIHRVGEHGEVPQTRIAAAAASAKFS</sequence>
<gene>
    <name evidence="18" type="primary">pyk</name>
    <name evidence="18" type="ORF">CUN49_11975</name>
</gene>
<dbReference type="FunFam" id="2.40.33.10:FF:000001">
    <property type="entry name" value="Pyruvate kinase"/>
    <property type="match status" value="1"/>
</dbReference>
<evidence type="ECO:0000256" key="4">
    <source>
        <dbReference type="ARBA" id="ARBA00008663"/>
    </source>
</evidence>
<dbReference type="Proteomes" id="UP000229681">
    <property type="component" value="Unassembled WGS sequence"/>
</dbReference>
<comment type="cofactor">
    <cofactor evidence="1">
        <name>Mg(2+)</name>
        <dbReference type="ChEBI" id="CHEBI:18420"/>
    </cofactor>
</comment>
<dbReference type="SUPFAM" id="SSF51621">
    <property type="entry name" value="Phosphoenolpyruvate/pyruvate domain"/>
    <property type="match status" value="1"/>
</dbReference>
<dbReference type="InterPro" id="IPR018209">
    <property type="entry name" value="Pyrv_Knase_AS"/>
</dbReference>
<dbReference type="PRINTS" id="PR01050">
    <property type="entry name" value="PYRUVTKNASE"/>
</dbReference>
<dbReference type="EC" id="2.7.1.40" evidence="5 14"/>
<dbReference type="NCBIfam" id="NF004978">
    <property type="entry name" value="PRK06354.1"/>
    <property type="match status" value="1"/>
</dbReference>
<keyword evidence="8" id="KW-0547">Nucleotide-binding</keyword>
<evidence type="ECO:0000256" key="6">
    <source>
        <dbReference type="ARBA" id="ARBA00022679"/>
    </source>
</evidence>
<accession>A0A2M8PC90</accession>
<dbReference type="GO" id="GO:0004743">
    <property type="term" value="F:pyruvate kinase activity"/>
    <property type="evidence" value="ECO:0007669"/>
    <property type="project" value="UniProtKB-UniRule"/>
</dbReference>
<evidence type="ECO:0000256" key="7">
    <source>
        <dbReference type="ARBA" id="ARBA00022723"/>
    </source>
</evidence>
<comment type="cofactor">
    <cofactor evidence="2">
        <name>K(+)</name>
        <dbReference type="ChEBI" id="CHEBI:29103"/>
    </cofactor>
</comment>
<dbReference type="Pfam" id="PF02887">
    <property type="entry name" value="PK_C"/>
    <property type="match status" value="1"/>
</dbReference>
<dbReference type="SUPFAM" id="SSF50800">
    <property type="entry name" value="PK beta-barrel domain-like"/>
    <property type="match status" value="1"/>
</dbReference>
<keyword evidence="9 15" id="KW-0418">Kinase</keyword>
<proteinExistence type="inferred from homology"/>